<keyword evidence="6" id="KW-1185">Reference proteome</keyword>
<reference evidence="5" key="1">
    <citation type="journal article" date="2013" name="Genome Biol. Evol.">
        <title>Punctuated emergences of genetic and phenotypic innovations in eumetazoan, bilaterian, euteleostome, and hominidae ancestors.</title>
        <authorList>
            <person name="Wenger Y."/>
            <person name="Galliot B."/>
        </authorList>
    </citation>
    <scope>NUCLEOTIDE SEQUENCE</scope>
    <source>
        <tissue evidence="5">Whole animals</tissue>
    </source>
</reference>
<evidence type="ECO:0000256" key="2">
    <source>
        <dbReference type="ARBA" id="ARBA00022917"/>
    </source>
</evidence>
<dbReference type="GO" id="GO:0003743">
    <property type="term" value="F:translation initiation factor activity"/>
    <property type="evidence" value="ECO:0007669"/>
    <property type="project" value="UniProtKB-KW"/>
</dbReference>
<name>T2MIW5_HYDVU</name>
<keyword evidence="5 7" id="KW-0396">Initiation factor</keyword>
<feature type="compositionally biased region" description="Polar residues" evidence="3">
    <location>
        <begin position="1"/>
        <end position="10"/>
    </location>
</feature>
<dbReference type="InterPro" id="IPR001950">
    <property type="entry name" value="SUI1"/>
</dbReference>
<accession>T2MIW5</accession>
<dbReference type="SUPFAM" id="SSF55159">
    <property type="entry name" value="eIF1-like"/>
    <property type="match status" value="1"/>
</dbReference>
<dbReference type="OrthoDB" id="10248435at2759"/>
<dbReference type="OMA" id="VENHIHI"/>
<evidence type="ECO:0000313" key="7">
    <source>
        <dbReference type="RefSeq" id="XP_065664485.1"/>
    </source>
</evidence>
<proteinExistence type="evidence at transcript level"/>
<dbReference type="NCBIfam" id="TIGR01160">
    <property type="entry name" value="SUI1_MOF2"/>
    <property type="match status" value="1"/>
</dbReference>
<keyword evidence="2" id="KW-0648">Protein biosynthesis</keyword>
<evidence type="ECO:0000313" key="5">
    <source>
        <dbReference type="EMBL" id="CDG71862.1"/>
    </source>
</evidence>
<dbReference type="PROSITE" id="PS50296">
    <property type="entry name" value="SUI1"/>
    <property type="match status" value="1"/>
</dbReference>
<evidence type="ECO:0000256" key="3">
    <source>
        <dbReference type="SAM" id="MobiDB-lite"/>
    </source>
</evidence>
<dbReference type="PANTHER" id="PTHR10388">
    <property type="entry name" value="EUKARYOTIC TRANSLATION INITIATION FACTOR SUI1"/>
    <property type="match status" value="1"/>
</dbReference>
<dbReference type="PIRSF" id="PIRSF004499">
    <property type="entry name" value="SUI1_euk"/>
    <property type="match status" value="1"/>
</dbReference>
<dbReference type="Gene3D" id="3.30.780.10">
    <property type="entry name" value="SUI1-like domain"/>
    <property type="match status" value="1"/>
</dbReference>
<reference evidence="7" key="2">
    <citation type="submission" date="2025-05" db="UniProtKB">
        <authorList>
            <consortium name="RefSeq"/>
        </authorList>
    </citation>
    <scope>IDENTIFICATION</scope>
</reference>
<feature type="region of interest" description="Disordered" evidence="3">
    <location>
        <begin position="1"/>
        <end position="21"/>
    </location>
</feature>
<dbReference type="AlphaFoldDB" id="T2MIW5"/>
<dbReference type="RefSeq" id="XP_002163776.1">
    <property type="nucleotide sequence ID" value="XM_002163740.3"/>
</dbReference>
<dbReference type="Proteomes" id="UP001652625">
    <property type="component" value="Chromosome 10"/>
</dbReference>
<dbReference type="RefSeq" id="XP_065664485.1">
    <property type="nucleotide sequence ID" value="XM_065808413.1"/>
</dbReference>
<sequence>MSNLFNQQFDPSDETEEEFGGKLTKNKVHIRIQQRNGRKTITTLQGIDEKYEQKKLAKAFKKEFNCNGTVVEDEQYGEVIQLSGDQRNNIQQFLIDVGICKKDGIVVHGF</sequence>
<dbReference type="InterPro" id="IPR036877">
    <property type="entry name" value="SUI1_dom_sf"/>
</dbReference>
<organism evidence="5">
    <name type="scientific">Hydra vulgaris</name>
    <name type="common">Hydra</name>
    <name type="synonym">Hydra attenuata</name>
    <dbReference type="NCBI Taxonomy" id="6087"/>
    <lineage>
        <taxon>Eukaryota</taxon>
        <taxon>Metazoa</taxon>
        <taxon>Cnidaria</taxon>
        <taxon>Hydrozoa</taxon>
        <taxon>Hydroidolina</taxon>
        <taxon>Anthoathecata</taxon>
        <taxon>Aplanulata</taxon>
        <taxon>Hydridae</taxon>
        <taxon>Hydra</taxon>
    </lineage>
</organism>
<dbReference type="CDD" id="cd11566">
    <property type="entry name" value="eIF1_SUI1"/>
    <property type="match status" value="1"/>
</dbReference>
<evidence type="ECO:0000256" key="1">
    <source>
        <dbReference type="ARBA" id="ARBA00005422"/>
    </source>
</evidence>
<evidence type="ECO:0000259" key="4">
    <source>
        <dbReference type="PROSITE" id="PS50296"/>
    </source>
</evidence>
<feature type="domain" description="SUI1" evidence="4">
    <location>
        <begin position="28"/>
        <end position="98"/>
    </location>
</feature>
<evidence type="ECO:0000313" key="6">
    <source>
        <dbReference type="Proteomes" id="UP001652625"/>
    </source>
</evidence>
<dbReference type="Pfam" id="PF01253">
    <property type="entry name" value="SUI1"/>
    <property type="match status" value="1"/>
</dbReference>
<dbReference type="KEGG" id="hmg:100201295"/>
<dbReference type="EMBL" id="HAAD01005630">
    <property type="protein sequence ID" value="CDG71862.1"/>
    <property type="molecule type" value="mRNA"/>
</dbReference>
<dbReference type="InterPro" id="IPR005874">
    <property type="entry name" value="SUI1_euk"/>
</dbReference>
<protein>
    <submittedName>
        <fullName evidence="5 7">Eukaryotic translation initiation factor 1b</fullName>
    </submittedName>
</protein>
<dbReference type="GeneID" id="100201295"/>
<comment type="similarity">
    <text evidence="1">Belongs to the SUI1 family.</text>
</comment>
<gene>
    <name evidence="5" type="primary">EIF1B</name>
    <name evidence="7" type="synonym">LOC100201295</name>
</gene>